<keyword evidence="4" id="KW-1185">Reference proteome</keyword>
<comment type="caution">
    <text evidence="3">The sequence shown here is derived from an EMBL/GenBank/DDBJ whole genome shotgun (WGS) entry which is preliminary data.</text>
</comment>
<sequence>MVSFTTLSLPFALVLAAATQMASAAPTTPNYKAHSAEVLRVHNKYRAKHGVPDLKWSTTLAKYAQEWSSKCEFQHSQGAYGENLAMGYSSFTKAINGWYGEVSSYDFKKPGFGGTTGHFTQVVWKATTEVGCGVTTCANYGNARLYTCSYRQPGNMVGNNNLYFTQNVLPLVTK</sequence>
<reference evidence="3 4" key="1">
    <citation type="submission" date="2024-04" db="EMBL/GenBank/DDBJ databases">
        <title>Symmetric and asymmetric DNA N6-adenine methylation regulates different biological responses in Mucorales.</title>
        <authorList>
            <consortium name="Lawrence Berkeley National Laboratory"/>
            <person name="Lax C."/>
            <person name="Mondo S.J."/>
            <person name="Osorio-Concepcion M."/>
            <person name="Muszewska A."/>
            <person name="Corrochano-Luque M."/>
            <person name="Gutierrez G."/>
            <person name="Riley R."/>
            <person name="Lipzen A."/>
            <person name="Guo J."/>
            <person name="Hundley H."/>
            <person name="Amirebrahimi M."/>
            <person name="Ng V."/>
            <person name="Lorenzo-Gutierrez D."/>
            <person name="Binder U."/>
            <person name="Yang J."/>
            <person name="Song Y."/>
            <person name="Canovas D."/>
            <person name="Navarro E."/>
            <person name="Freitag M."/>
            <person name="Gabaldon T."/>
            <person name="Grigoriev I.V."/>
            <person name="Corrochano L.M."/>
            <person name="Nicolas F.E."/>
            <person name="Garre V."/>
        </authorList>
    </citation>
    <scope>NUCLEOTIDE SEQUENCE [LARGE SCALE GENOMIC DNA]</scope>
    <source>
        <strain evidence="3 4">L51</strain>
    </source>
</reference>
<feature type="domain" description="SCP" evidence="2">
    <location>
        <begin position="33"/>
        <end position="158"/>
    </location>
</feature>
<accession>A0ABR3B124</accession>
<gene>
    <name evidence="3" type="ORF">J3Q64DRAFT_1677421</name>
</gene>
<dbReference type="Proteomes" id="UP001448207">
    <property type="component" value="Unassembled WGS sequence"/>
</dbReference>
<dbReference type="PANTHER" id="PTHR10334">
    <property type="entry name" value="CYSTEINE-RICH SECRETORY PROTEIN-RELATED"/>
    <property type="match status" value="1"/>
</dbReference>
<dbReference type="PRINTS" id="PR00837">
    <property type="entry name" value="V5TPXLIKE"/>
</dbReference>
<dbReference type="SMART" id="SM00198">
    <property type="entry name" value="SCP"/>
    <property type="match status" value="1"/>
</dbReference>
<organism evidence="3 4">
    <name type="scientific">Phycomyces blakesleeanus</name>
    <dbReference type="NCBI Taxonomy" id="4837"/>
    <lineage>
        <taxon>Eukaryota</taxon>
        <taxon>Fungi</taxon>
        <taxon>Fungi incertae sedis</taxon>
        <taxon>Mucoromycota</taxon>
        <taxon>Mucoromycotina</taxon>
        <taxon>Mucoromycetes</taxon>
        <taxon>Mucorales</taxon>
        <taxon>Phycomycetaceae</taxon>
        <taxon>Phycomyces</taxon>
    </lineage>
</organism>
<name>A0ABR3B124_PHYBL</name>
<dbReference type="InterPro" id="IPR001283">
    <property type="entry name" value="CRISP-related"/>
</dbReference>
<dbReference type="SUPFAM" id="SSF55797">
    <property type="entry name" value="PR-1-like"/>
    <property type="match status" value="1"/>
</dbReference>
<feature type="chain" id="PRO_5045083786" evidence="1">
    <location>
        <begin position="25"/>
        <end position="174"/>
    </location>
</feature>
<evidence type="ECO:0000256" key="1">
    <source>
        <dbReference type="SAM" id="SignalP"/>
    </source>
</evidence>
<evidence type="ECO:0000259" key="2">
    <source>
        <dbReference type="SMART" id="SM00198"/>
    </source>
</evidence>
<dbReference type="Gene3D" id="3.40.33.10">
    <property type="entry name" value="CAP"/>
    <property type="match status" value="1"/>
</dbReference>
<evidence type="ECO:0000313" key="4">
    <source>
        <dbReference type="Proteomes" id="UP001448207"/>
    </source>
</evidence>
<dbReference type="Pfam" id="PF00188">
    <property type="entry name" value="CAP"/>
    <property type="match status" value="1"/>
</dbReference>
<evidence type="ECO:0000313" key="3">
    <source>
        <dbReference type="EMBL" id="KAL0086456.1"/>
    </source>
</evidence>
<feature type="signal peptide" evidence="1">
    <location>
        <begin position="1"/>
        <end position="24"/>
    </location>
</feature>
<protein>
    <submittedName>
        <fullName evidence="3">CAP domain-containing protein</fullName>
    </submittedName>
</protein>
<keyword evidence="1" id="KW-0732">Signal</keyword>
<dbReference type="InterPro" id="IPR018244">
    <property type="entry name" value="Allrgn_V5/Tpx1_CS"/>
</dbReference>
<dbReference type="EMBL" id="JBCLYO010000008">
    <property type="protein sequence ID" value="KAL0086456.1"/>
    <property type="molecule type" value="Genomic_DNA"/>
</dbReference>
<proteinExistence type="predicted"/>
<dbReference type="InterPro" id="IPR035940">
    <property type="entry name" value="CAP_sf"/>
</dbReference>
<dbReference type="InterPro" id="IPR014044">
    <property type="entry name" value="CAP_dom"/>
</dbReference>
<dbReference type="PROSITE" id="PS01009">
    <property type="entry name" value="CRISP_1"/>
    <property type="match status" value="1"/>
</dbReference>